<proteinExistence type="predicted"/>
<gene>
    <name evidence="1" type="ORF">Aca07nite_71240</name>
</gene>
<evidence type="ECO:0008006" key="2">
    <source>
        <dbReference type="Google" id="ProtNLM"/>
    </source>
</evidence>
<comment type="caution">
    <text evidence="1">The sequence shown here is derived from an EMBL/GenBank/DDBJ whole genome shotgun (WGS) entry which is preliminary data.</text>
</comment>
<accession>A0ABQ3WUA3</accession>
<evidence type="ECO:0000313" key="1">
    <source>
        <dbReference type="EMBL" id="GID49849.1"/>
    </source>
</evidence>
<dbReference type="RefSeq" id="WP_204299933.1">
    <property type="nucleotide sequence ID" value="NZ_BAAAGQ010000038.1"/>
</dbReference>
<protein>
    <recommendedName>
        <fullName evidence="2">Transposase DDE domain-containing protein</fullName>
    </recommendedName>
</protein>
<dbReference type="EMBL" id="BOMF01000136">
    <property type="protein sequence ID" value="GID49849.1"/>
    <property type="molecule type" value="Genomic_DNA"/>
</dbReference>
<reference evidence="1" key="1">
    <citation type="submission" date="2021-01" db="EMBL/GenBank/DDBJ databases">
        <title>Whole genome shotgun sequence of Actinoplanes capillaceus NBRC 16408.</title>
        <authorList>
            <person name="Komaki H."/>
            <person name="Tamura T."/>
        </authorList>
    </citation>
    <scope>NUCLEOTIDE SEQUENCE [LARGE SCALE GENOMIC DNA]</scope>
    <source>
        <strain evidence="1">NBRC 16408</strain>
    </source>
</reference>
<sequence>MAISLVTSAAATAPRVPILLGHALYLLATAEGMPVLWCLPNPRLNERDVMAAQLKADHHLISSGRVILADRGLAGAEVERFCDKAGIQLFCPTRATVKSDFVRTRAEEALLRCRQ</sequence>
<name>A0ABQ3WUA3_9ACTN</name>
<organism evidence="1">
    <name type="scientific">Actinoplanes campanulatus</name>
    <dbReference type="NCBI Taxonomy" id="113559"/>
    <lineage>
        <taxon>Bacteria</taxon>
        <taxon>Bacillati</taxon>
        <taxon>Actinomycetota</taxon>
        <taxon>Actinomycetes</taxon>
        <taxon>Micromonosporales</taxon>
        <taxon>Micromonosporaceae</taxon>
        <taxon>Actinoplanes</taxon>
    </lineage>
</organism>